<dbReference type="InterPro" id="IPR040920">
    <property type="entry name" value="Arabino_trans_N"/>
</dbReference>
<name>A0A317NVV5_9NOCA</name>
<evidence type="ECO:0000256" key="1">
    <source>
        <dbReference type="ARBA" id="ARBA00003001"/>
    </source>
</evidence>
<feature type="compositionally biased region" description="Low complexity" evidence="11">
    <location>
        <begin position="1069"/>
        <end position="1081"/>
    </location>
</feature>
<feature type="transmembrane region" description="Helical" evidence="12">
    <location>
        <begin position="12"/>
        <end position="34"/>
    </location>
</feature>
<feature type="compositionally biased region" description="Polar residues" evidence="11">
    <location>
        <begin position="790"/>
        <end position="802"/>
    </location>
</feature>
<feature type="transmembrane region" description="Helical" evidence="12">
    <location>
        <begin position="745"/>
        <end position="765"/>
    </location>
</feature>
<sequence>MLVGGDSSGFGRVRVIGVVAGVLGFVLAVAAPFLPVRQERVSLDWPQPQSLQLSAPLVDYVPLSLDLSVPCTALRDMTGATVLSTVPPQAPRAGSKGLVARIEERPDSGRTLAVVLRDRLLLSVPVAEIAGTTGSVATPPGAATNLPGGPPEGAPAATDPPRGTPPPGGTAPSGTARPGPENAPNGPAPTGAPPNNNTSAGPGAPPSGAPTSGNPAGSPENHGGTGETATAAACVALTITSTATGTTAEITGLTRADGTPMRTTVDADVRPQVVGVYTELDRARMGDARLHAEIDARFSSSPSGWKLAAMLGAVLCTLLALICLHRGDIRDGRRARRVLPARWWRPTGLDATVTGTLVVWHVIGANSSDDGYILTMARASREAGYTANYYRWFQVAEAPFGWPYEVLAQLTRVSEAGLWMRLPALLAGLVCWLVLSREVLPRLGSRVASSKPARWTAALVFLSLWLPYNNGLRPEPLIAVGALLTWCSMERAIATRRLLPAAVAVLIAAFSLAAGPTGLICVAALLAGARPVLRTIARRAATGSGPAFLRYAAVLAPIAAAGTLVLIVVFADQTFSTVLEATRVRQLVGPDLSWFEERTRWDSLLSVNPDGSLTRRFGVLAMLLCLVVGVLTAVRHGGRIPATARGPVARVLAVTFMALLLMMFTPTKWTHHFGVYAGLAAALAAVTAMALSRNVIRAGHVRTLFAAAVLFLLAISTTGSNGYWYVSGYGVPWPDRAPSLAGVEVSTLFLLATGLTLLVALRQYYRSDGPTRTDGAVQAYASAPGIANSAVPSAQREQSSHATDQEDSAAVDHAGTAHIGTESAAGSDTPHSSGSAVEAAAGQNEAAGTVSPVTGAHSSTDSAPESTPGANETSTAGTAHGAPGSAVPETSERDHRWARLPVVAPLTVAAAAMVLFEVGSLATAAISQYPAYSVGLSNLRTLTGDRCAMADDVLVETNTADSLLTPYAGTAADGLAAENTGFTPNGVGSLAPDPGPGQSSAPPSGSGPAPGGPGGAPPTGQGGASAPMGASPSGPGTSPNGPGSTSGPSSTSPGGSAPSGPSGSGQGAGSPTAPGGSNPSGPAAPPSGQGGPGSSGGSTSAPGGNTSGGTAPGAGGGAPSGGSASGPGAGPQGVAGVNGSTVALPFGLVPERTPVLGSYSTGAPQRSRLTTQWYRLDLAAAQRDSAHRVLVLTVAGRIESTAPDGSSMPGQRLRVEFARRADDGTVTPLGELAPPTVGGAPGWRNLPIGLDTVPAGTTAVRLVAESGEPDPMRWLAVTPPRLPKLSPLNTVVGSTDPVLADWHVGLAFPCQRPFDHRGGVAEMPLWRIQPDKLNAQVSETWQGETGGGPLGWTGLLMQSRTIPAYLADDWTRDWGEIQRLTRLIAAPPAELTVRTANTWGWSDESPIRTG</sequence>
<keyword evidence="17" id="KW-1185">Reference proteome</keyword>
<feature type="compositionally biased region" description="Polar residues" evidence="11">
    <location>
        <begin position="856"/>
        <end position="877"/>
    </location>
</feature>
<dbReference type="Gene3D" id="2.60.120.610">
    <property type="entry name" value="arabinofuranosyltransferase like domain"/>
    <property type="match status" value="2"/>
</dbReference>
<feature type="region of interest" description="Disordered" evidence="11">
    <location>
        <begin position="788"/>
        <end position="894"/>
    </location>
</feature>
<dbReference type="Pfam" id="PF04602">
    <property type="entry name" value="Arabinose_trans"/>
    <property type="match status" value="1"/>
</dbReference>
<evidence type="ECO:0000256" key="3">
    <source>
        <dbReference type="ARBA" id="ARBA00008195"/>
    </source>
</evidence>
<evidence type="ECO:0000256" key="2">
    <source>
        <dbReference type="ARBA" id="ARBA00004651"/>
    </source>
</evidence>
<reference evidence="16 17" key="1">
    <citation type="submission" date="2018-05" db="EMBL/GenBank/DDBJ databases">
        <title>Genomic Encyclopedia of Type Strains, Phase IV (KMG-IV): sequencing the most valuable type-strain genomes for metagenomic binning, comparative biology and taxonomic classification.</title>
        <authorList>
            <person name="Goeker M."/>
        </authorList>
    </citation>
    <scope>NUCLEOTIDE SEQUENCE [LARGE SCALE GENOMIC DNA]</scope>
    <source>
        <strain evidence="16 17">DSM 44717</strain>
    </source>
</reference>
<dbReference type="GO" id="GO:0071555">
    <property type="term" value="P:cell wall organization"/>
    <property type="evidence" value="ECO:0007669"/>
    <property type="project" value="UniProtKB-KW"/>
</dbReference>
<evidence type="ECO:0000256" key="4">
    <source>
        <dbReference type="ARBA" id="ARBA00022475"/>
    </source>
</evidence>
<feature type="region of interest" description="Disordered" evidence="11">
    <location>
        <begin position="979"/>
        <end position="1133"/>
    </location>
</feature>
<feature type="transmembrane region" description="Helical" evidence="12">
    <location>
        <begin position="498"/>
        <end position="527"/>
    </location>
</feature>
<evidence type="ECO:0000256" key="8">
    <source>
        <dbReference type="ARBA" id="ARBA00022989"/>
    </source>
</evidence>
<feature type="compositionally biased region" description="Gly residues" evidence="11">
    <location>
        <begin position="1105"/>
        <end position="1133"/>
    </location>
</feature>
<feature type="compositionally biased region" description="Low complexity" evidence="11">
    <location>
        <begin position="1024"/>
        <end position="1061"/>
    </location>
</feature>
<evidence type="ECO:0000256" key="5">
    <source>
        <dbReference type="ARBA" id="ARBA00022676"/>
    </source>
</evidence>
<evidence type="ECO:0000259" key="15">
    <source>
        <dbReference type="Pfam" id="PF17689"/>
    </source>
</evidence>
<feature type="transmembrane region" description="Helical" evidence="12">
    <location>
        <begin position="418"/>
        <end position="440"/>
    </location>
</feature>
<keyword evidence="8 12" id="KW-1133">Transmembrane helix</keyword>
<feature type="compositionally biased region" description="Polar residues" evidence="11">
    <location>
        <begin position="824"/>
        <end position="835"/>
    </location>
</feature>
<feature type="compositionally biased region" description="Low complexity" evidence="11">
    <location>
        <begin position="170"/>
        <end position="185"/>
    </location>
</feature>
<feature type="domain" description="Arabinofuranosyltransferase central" evidence="13">
    <location>
        <begin position="301"/>
        <end position="765"/>
    </location>
</feature>
<feature type="domain" description="Arabinosyltransferas concanavalin like" evidence="15">
    <location>
        <begin position="38"/>
        <end position="134"/>
    </location>
</feature>
<evidence type="ECO:0000256" key="11">
    <source>
        <dbReference type="SAM" id="MobiDB-lite"/>
    </source>
</evidence>
<feature type="transmembrane region" description="Helical" evidence="12">
    <location>
        <begin position="902"/>
        <end position="926"/>
    </location>
</feature>
<comment type="similarity">
    <text evidence="3">Belongs to the emb family.</text>
</comment>
<dbReference type="Proteomes" id="UP000246410">
    <property type="component" value="Unassembled WGS sequence"/>
</dbReference>
<feature type="compositionally biased region" description="Low complexity" evidence="11">
    <location>
        <begin position="193"/>
        <end position="202"/>
    </location>
</feature>
<feature type="domain" description="Arabinosyltransferase C-terminal" evidence="14">
    <location>
        <begin position="919"/>
        <end position="991"/>
    </location>
</feature>
<dbReference type="GO" id="GO:0071766">
    <property type="term" value="P:Actinobacterium-type cell wall biogenesis"/>
    <property type="evidence" value="ECO:0007669"/>
    <property type="project" value="InterPro"/>
</dbReference>
<evidence type="ECO:0000256" key="7">
    <source>
        <dbReference type="ARBA" id="ARBA00022692"/>
    </source>
</evidence>
<comment type="subcellular location">
    <subcellularLocation>
        <location evidence="2">Cell membrane</location>
        <topology evidence="2">Multi-pass membrane protein</topology>
    </subcellularLocation>
</comment>
<evidence type="ECO:0000259" key="13">
    <source>
        <dbReference type="Pfam" id="PF04602"/>
    </source>
</evidence>
<dbReference type="GO" id="GO:0052636">
    <property type="term" value="F:arabinosyltransferase activity"/>
    <property type="evidence" value="ECO:0007669"/>
    <property type="project" value="InterPro"/>
</dbReference>
<comment type="function">
    <text evidence="1">Arabinosyl transferase responsible for the polymerization of arabinose into the arabinan of arabinogalactan.</text>
</comment>
<dbReference type="Pfam" id="PF17689">
    <property type="entry name" value="Arabino_trans_N"/>
    <property type="match status" value="2"/>
</dbReference>
<dbReference type="InterPro" id="IPR042486">
    <property type="entry name" value="Arabino_trans_C_2"/>
</dbReference>
<accession>A0A317NVV5</accession>
<feature type="compositionally biased region" description="Low complexity" evidence="11">
    <location>
        <begin position="996"/>
        <end position="1007"/>
    </location>
</feature>
<comment type="caution">
    <text evidence="16">The sequence shown here is derived from an EMBL/GenBank/DDBJ whole genome shotgun (WGS) entry which is preliminary data.</text>
</comment>
<keyword evidence="7 12" id="KW-0812">Transmembrane</keyword>
<evidence type="ECO:0000313" key="16">
    <source>
        <dbReference type="EMBL" id="PWV79092.1"/>
    </source>
</evidence>
<keyword evidence="6 16" id="KW-0808">Transferase</keyword>
<evidence type="ECO:0000256" key="9">
    <source>
        <dbReference type="ARBA" id="ARBA00023136"/>
    </source>
</evidence>
<feature type="transmembrane region" description="Helical" evidence="12">
    <location>
        <begin position="704"/>
        <end position="725"/>
    </location>
</feature>
<feature type="transmembrane region" description="Helical" evidence="12">
    <location>
        <begin position="648"/>
        <end position="667"/>
    </location>
</feature>
<dbReference type="EMBL" id="QGTL01000002">
    <property type="protein sequence ID" value="PWV79092.1"/>
    <property type="molecule type" value="Genomic_DNA"/>
</dbReference>
<dbReference type="Gene3D" id="3.40.190.160">
    <property type="match status" value="1"/>
</dbReference>
<keyword evidence="10" id="KW-0961">Cell wall biogenesis/degradation</keyword>
<feature type="domain" description="Arabinosyltransferas concanavalin like" evidence="15">
    <location>
        <begin position="230"/>
        <end position="297"/>
    </location>
</feature>
<dbReference type="InterPro" id="IPR007680">
    <property type="entry name" value="Arabino_trans_central"/>
</dbReference>
<evidence type="ECO:0000256" key="12">
    <source>
        <dbReference type="SAM" id="Phobius"/>
    </source>
</evidence>
<dbReference type="InterPro" id="IPR027451">
    <property type="entry name" value="EmbABC_dom1"/>
</dbReference>
<feature type="compositionally biased region" description="Low complexity" evidence="11">
    <location>
        <begin position="209"/>
        <end position="219"/>
    </location>
</feature>
<feature type="transmembrane region" description="Helical" evidence="12">
    <location>
        <begin position="304"/>
        <end position="324"/>
    </location>
</feature>
<evidence type="ECO:0000256" key="6">
    <source>
        <dbReference type="ARBA" id="ARBA00022679"/>
    </source>
</evidence>
<dbReference type="Pfam" id="PF14896">
    <property type="entry name" value="Arabino_trans_C"/>
    <property type="match status" value="2"/>
</dbReference>
<evidence type="ECO:0000313" key="17">
    <source>
        <dbReference type="Proteomes" id="UP000246410"/>
    </source>
</evidence>
<proteinExistence type="inferred from homology"/>
<feature type="transmembrane region" description="Helical" evidence="12">
    <location>
        <begin position="548"/>
        <end position="571"/>
    </location>
</feature>
<evidence type="ECO:0000256" key="10">
    <source>
        <dbReference type="ARBA" id="ARBA00023316"/>
    </source>
</evidence>
<feature type="region of interest" description="Disordered" evidence="11">
    <location>
        <begin position="132"/>
        <end position="227"/>
    </location>
</feature>
<evidence type="ECO:0000259" key="14">
    <source>
        <dbReference type="Pfam" id="PF14896"/>
    </source>
</evidence>
<dbReference type="InterPro" id="IPR032731">
    <property type="entry name" value="Arabino_trans_C"/>
</dbReference>
<keyword evidence="4" id="KW-1003">Cell membrane</keyword>
<keyword evidence="9 12" id="KW-0472">Membrane</keyword>
<feature type="domain" description="Arabinosyltransferase C-terminal" evidence="14">
    <location>
        <begin position="1123"/>
        <end position="1408"/>
    </location>
</feature>
<feature type="transmembrane region" description="Helical" evidence="12">
    <location>
        <begin position="617"/>
        <end position="636"/>
    </location>
</feature>
<protein>
    <submittedName>
        <fullName evidence="16">EmbC-like arabinotransferase in arabinogalactan biosynthesis</fullName>
    </submittedName>
</protein>
<keyword evidence="5" id="KW-0328">Glycosyltransferase</keyword>
<gene>
    <name evidence="16" type="ORF">DFR69_102151</name>
</gene>
<feature type="compositionally biased region" description="Low complexity" evidence="11">
    <location>
        <begin position="836"/>
        <end position="848"/>
    </location>
</feature>
<organism evidence="16 17">
    <name type="scientific">Nocardia neocaledoniensis</name>
    <dbReference type="NCBI Taxonomy" id="236511"/>
    <lineage>
        <taxon>Bacteria</taxon>
        <taxon>Bacillati</taxon>
        <taxon>Actinomycetota</taxon>
        <taxon>Actinomycetes</taxon>
        <taxon>Mycobacteriales</taxon>
        <taxon>Nocardiaceae</taxon>
        <taxon>Nocardia</taxon>
    </lineage>
</organism>
<dbReference type="Gene3D" id="2.60.120.940">
    <property type="entry name" value="EmbC, C-terminal domain, subdomain 2"/>
    <property type="match status" value="1"/>
</dbReference>
<dbReference type="GO" id="GO:0005886">
    <property type="term" value="C:plasma membrane"/>
    <property type="evidence" value="ECO:0007669"/>
    <property type="project" value="UniProtKB-SubCell"/>
</dbReference>
<feature type="transmembrane region" description="Helical" evidence="12">
    <location>
        <begin position="673"/>
        <end position="692"/>
    </location>
</feature>